<dbReference type="RefSeq" id="WP_084707281.1">
    <property type="nucleotide sequence ID" value="NZ_BBUN01000345.1"/>
</dbReference>
<evidence type="ECO:0000313" key="4">
    <source>
        <dbReference type="Proteomes" id="UP000230971"/>
    </source>
</evidence>
<proteinExistence type="predicted"/>
<sequence length="333" mass="37276">MNNRGPDRGMFQQTEPLAGRRPSARRRNDARAFSPPSPADIRATVPLTNMEGPVQAEPDEDLVDSIEEPDVEVPAKPGWRNMLSNLTRREPGQGKARADELGLRERIRVPVGGAFPIAVVSAKSGVGKTAVVEALGSIFAEARDDRVIVVDVDTGGLADRLGHRNSSGLEVFGHPDYAHSDWQIKRDDVVKAFSMLRKRYRVLLVDCGKTLKSNVTEAVLLESEALVVVTNTSIDAIRKTRTMLDWLGRNGYQRLIESATLAINRTEQRKPRAWVSKELRELSERFLPERVVVLPFDRHVHDDNEIVPSRLSQESRRRYLEMAAALAEMFRGQ</sequence>
<gene>
    <name evidence="3" type="ORF">CQY23_22500</name>
</gene>
<dbReference type="InterPro" id="IPR050625">
    <property type="entry name" value="ParA/MinD_ATPase"/>
</dbReference>
<dbReference type="GO" id="GO:0005524">
    <property type="term" value="F:ATP binding"/>
    <property type="evidence" value="ECO:0007669"/>
    <property type="project" value="TreeGrafter"/>
</dbReference>
<evidence type="ECO:0000256" key="1">
    <source>
        <dbReference type="SAM" id="MobiDB-lite"/>
    </source>
</evidence>
<feature type="region of interest" description="Disordered" evidence="1">
    <location>
        <begin position="1"/>
        <end position="55"/>
    </location>
</feature>
<dbReference type="InterPro" id="IPR002586">
    <property type="entry name" value="CobQ/CobB/MinD/ParA_Nub-bd_dom"/>
</dbReference>
<comment type="caution">
    <text evidence="3">The sequence shown here is derived from an EMBL/GenBank/DDBJ whole genome shotgun (WGS) entry which is preliminary data.</text>
</comment>
<name>A0A2G5P6A9_MYCCE</name>
<feature type="domain" description="CobQ/CobB/MinD/ParA nucleotide binding" evidence="2">
    <location>
        <begin position="117"/>
        <end position="236"/>
    </location>
</feature>
<dbReference type="PANTHER" id="PTHR43384:SF14">
    <property type="entry name" value="ESX-1 SECRETION-ASSOCIATED PROTEIN ESPI"/>
    <property type="match status" value="1"/>
</dbReference>
<evidence type="ECO:0000313" key="3">
    <source>
        <dbReference type="EMBL" id="PIB73882.1"/>
    </source>
</evidence>
<accession>A0A2G5P6A9</accession>
<dbReference type="GO" id="GO:0016887">
    <property type="term" value="F:ATP hydrolysis activity"/>
    <property type="evidence" value="ECO:0007669"/>
    <property type="project" value="TreeGrafter"/>
</dbReference>
<dbReference type="OrthoDB" id="3204399at2"/>
<dbReference type="Gene3D" id="3.40.50.300">
    <property type="entry name" value="P-loop containing nucleotide triphosphate hydrolases"/>
    <property type="match status" value="1"/>
</dbReference>
<reference evidence="3 4" key="1">
    <citation type="journal article" date="2017" name="Infect. Genet. Evol.">
        <title>The new phylogeny of the genus Mycobacterium: The old and the news.</title>
        <authorList>
            <person name="Tortoli E."/>
            <person name="Fedrizzi T."/>
            <person name="Meehan C.J."/>
            <person name="Trovato A."/>
            <person name="Grottola A."/>
            <person name="Giacobazzi E."/>
            <person name="Serpini G.F."/>
            <person name="Tagliazucchi S."/>
            <person name="Fabio A."/>
            <person name="Bettua C."/>
            <person name="Bertorelli R."/>
            <person name="Frascaro F."/>
            <person name="De Sanctis V."/>
            <person name="Pecorari M."/>
            <person name="Jousson O."/>
            <person name="Segata N."/>
            <person name="Cirillo D.M."/>
        </authorList>
    </citation>
    <scope>NUCLEOTIDE SEQUENCE [LARGE SCALE GENOMIC DNA]</scope>
    <source>
        <strain evidence="3 4">NCTC 12882</strain>
    </source>
</reference>
<dbReference type="Pfam" id="PF01656">
    <property type="entry name" value="CbiA"/>
    <property type="match status" value="1"/>
</dbReference>
<dbReference type="PANTHER" id="PTHR43384">
    <property type="entry name" value="SEPTUM SITE-DETERMINING PROTEIN MIND HOMOLOG, CHLOROPLASTIC-RELATED"/>
    <property type="match status" value="1"/>
</dbReference>
<dbReference type="AlphaFoldDB" id="A0A2G5P6A9"/>
<dbReference type="EMBL" id="PDKV01000045">
    <property type="protein sequence ID" value="PIB73882.1"/>
    <property type="molecule type" value="Genomic_DNA"/>
</dbReference>
<organism evidence="3 4">
    <name type="scientific">Mycobacterium celatum</name>
    <dbReference type="NCBI Taxonomy" id="28045"/>
    <lineage>
        <taxon>Bacteria</taxon>
        <taxon>Bacillati</taxon>
        <taxon>Actinomycetota</taxon>
        <taxon>Actinomycetes</taxon>
        <taxon>Mycobacteriales</taxon>
        <taxon>Mycobacteriaceae</taxon>
        <taxon>Mycobacterium</taxon>
    </lineage>
</organism>
<dbReference type="GO" id="GO:0009898">
    <property type="term" value="C:cytoplasmic side of plasma membrane"/>
    <property type="evidence" value="ECO:0007669"/>
    <property type="project" value="TreeGrafter"/>
</dbReference>
<protein>
    <submittedName>
        <fullName evidence="3">Cobalamin biosynthesis protein CobB</fullName>
    </submittedName>
</protein>
<dbReference type="Proteomes" id="UP000230971">
    <property type="component" value="Unassembled WGS sequence"/>
</dbReference>
<evidence type="ECO:0000259" key="2">
    <source>
        <dbReference type="Pfam" id="PF01656"/>
    </source>
</evidence>
<dbReference type="GO" id="GO:0051782">
    <property type="term" value="P:negative regulation of cell division"/>
    <property type="evidence" value="ECO:0007669"/>
    <property type="project" value="TreeGrafter"/>
</dbReference>
<dbReference type="GO" id="GO:0005829">
    <property type="term" value="C:cytosol"/>
    <property type="evidence" value="ECO:0007669"/>
    <property type="project" value="TreeGrafter"/>
</dbReference>
<dbReference type="SUPFAM" id="SSF52540">
    <property type="entry name" value="P-loop containing nucleoside triphosphate hydrolases"/>
    <property type="match status" value="1"/>
</dbReference>
<dbReference type="InterPro" id="IPR027417">
    <property type="entry name" value="P-loop_NTPase"/>
</dbReference>